<sequence>MKNVKVYFEKGRFGAWPANNGIWSWDNEILVGFARGYHKDLGPQLHNIDREKPEEHMFARSLDGGETWAIEDPSKDGVMIARGSSLHGTEPDPENMKPITQLQEPMDFSNPGFTLKFWFLNMNYGPSIFYYSYDKGHSWKGPFSLTVDGMEKIAARIDYMIEDHNSCMAFFTAAKSDDREGRVFAARTDDGGLSWQMVSWVGPEPDHGFRIMPSTVRTAENELILTSRVRQELTDWNELTPRERKNSRFIDSWLSADNGKSWELLGRPVEDLGEGNPPSLIKLKDRRLCLTYGYRAAPYSICAKISDDNGRSWGKQIVLRADGAGRDVGYVRSVQRPDGKIATVYYFHDKENHERYIGCSIWDPNM</sequence>
<evidence type="ECO:0000313" key="2">
    <source>
        <dbReference type="EMBL" id="MDN5213360.1"/>
    </source>
</evidence>
<dbReference type="Pfam" id="PF13088">
    <property type="entry name" value="BNR_2"/>
    <property type="match status" value="1"/>
</dbReference>
<protein>
    <submittedName>
        <fullName evidence="2">Sialidase family protein</fullName>
        <ecNumber evidence="2">3.2.1.-</ecNumber>
    </submittedName>
</protein>
<reference evidence="2" key="1">
    <citation type="submission" date="2023-06" db="EMBL/GenBank/DDBJ databases">
        <title>Genomic of Agaribacillus aureum.</title>
        <authorList>
            <person name="Wang G."/>
        </authorList>
    </citation>
    <scope>NUCLEOTIDE SEQUENCE</scope>
    <source>
        <strain evidence="2">BMA12</strain>
    </source>
</reference>
<dbReference type="EC" id="3.2.1.-" evidence="2"/>
<dbReference type="SUPFAM" id="SSF50939">
    <property type="entry name" value="Sialidases"/>
    <property type="match status" value="1"/>
</dbReference>
<dbReference type="InterPro" id="IPR011040">
    <property type="entry name" value="Sialidase"/>
</dbReference>
<dbReference type="RefSeq" id="WP_346758700.1">
    <property type="nucleotide sequence ID" value="NZ_JAUJEB010000003.1"/>
</dbReference>
<dbReference type="CDD" id="cd15482">
    <property type="entry name" value="Sialidase_non-viral"/>
    <property type="match status" value="1"/>
</dbReference>
<keyword evidence="2" id="KW-0378">Hydrolase</keyword>
<proteinExistence type="predicted"/>
<gene>
    <name evidence="2" type="ORF">QQ020_14920</name>
</gene>
<keyword evidence="3" id="KW-1185">Reference proteome</keyword>
<dbReference type="GO" id="GO:0016798">
    <property type="term" value="F:hydrolase activity, acting on glycosyl bonds"/>
    <property type="evidence" value="ECO:0007669"/>
    <property type="project" value="UniProtKB-KW"/>
</dbReference>
<dbReference type="InterPro" id="IPR036278">
    <property type="entry name" value="Sialidase_sf"/>
</dbReference>
<comment type="caution">
    <text evidence="2">The sequence shown here is derived from an EMBL/GenBank/DDBJ whole genome shotgun (WGS) entry which is preliminary data.</text>
</comment>
<evidence type="ECO:0000313" key="3">
    <source>
        <dbReference type="Proteomes" id="UP001172083"/>
    </source>
</evidence>
<feature type="domain" description="Sialidase" evidence="1">
    <location>
        <begin position="98"/>
        <end position="341"/>
    </location>
</feature>
<dbReference type="EMBL" id="JAUJEB010000003">
    <property type="protein sequence ID" value="MDN5213360.1"/>
    <property type="molecule type" value="Genomic_DNA"/>
</dbReference>
<organism evidence="2 3">
    <name type="scientific">Agaribacillus aureus</name>
    <dbReference type="NCBI Taxonomy" id="3051825"/>
    <lineage>
        <taxon>Bacteria</taxon>
        <taxon>Pseudomonadati</taxon>
        <taxon>Bacteroidota</taxon>
        <taxon>Cytophagia</taxon>
        <taxon>Cytophagales</taxon>
        <taxon>Splendidivirgaceae</taxon>
        <taxon>Agaribacillus</taxon>
    </lineage>
</organism>
<evidence type="ECO:0000259" key="1">
    <source>
        <dbReference type="Pfam" id="PF13088"/>
    </source>
</evidence>
<name>A0ABT8L6I0_9BACT</name>
<dbReference type="Gene3D" id="2.120.10.10">
    <property type="match status" value="1"/>
</dbReference>
<keyword evidence="2" id="KW-0326">Glycosidase</keyword>
<dbReference type="Proteomes" id="UP001172083">
    <property type="component" value="Unassembled WGS sequence"/>
</dbReference>
<accession>A0ABT8L6I0</accession>